<dbReference type="InterPro" id="IPR001781">
    <property type="entry name" value="Znf_LIM"/>
</dbReference>
<dbReference type="GO" id="GO:0046872">
    <property type="term" value="F:metal ion binding"/>
    <property type="evidence" value="ECO:0007669"/>
    <property type="project" value="UniProtKB-KW"/>
</dbReference>
<dbReference type="AlphaFoldDB" id="A0A6J2VGX4"/>
<name>A0A6J2VGX4_CHACN</name>
<keyword evidence="2 4" id="KW-0862">Zinc</keyword>
<gene>
    <name evidence="8" type="primary">LOC115812208</name>
</gene>
<dbReference type="GeneID" id="115812208"/>
<evidence type="ECO:0000256" key="1">
    <source>
        <dbReference type="ARBA" id="ARBA00022723"/>
    </source>
</evidence>
<dbReference type="PROSITE" id="PS50023">
    <property type="entry name" value="LIM_DOMAIN_2"/>
    <property type="match status" value="1"/>
</dbReference>
<dbReference type="SUPFAM" id="SSF57716">
    <property type="entry name" value="Glucocorticoid receptor-like (DNA-binding domain)"/>
    <property type="match status" value="1"/>
</dbReference>
<evidence type="ECO:0000256" key="4">
    <source>
        <dbReference type="PROSITE-ProRule" id="PRU00125"/>
    </source>
</evidence>
<reference evidence="8" key="1">
    <citation type="submission" date="2025-08" db="UniProtKB">
        <authorList>
            <consortium name="RefSeq"/>
        </authorList>
    </citation>
    <scope>IDENTIFICATION</scope>
</reference>
<protein>
    <submittedName>
        <fullName evidence="8">LIM domain and actin-binding protein 1-like</fullName>
    </submittedName>
</protein>
<dbReference type="PANTHER" id="PTHR24206">
    <property type="entry name" value="OS06G0237300 PROTEIN"/>
    <property type="match status" value="1"/>
</dbReference>
<keyword evidence="3 4" id="KW-0440">LIM domain</keyword>
<evidence type="ECO:0000259" key="6">
    <source>
        <dbReference type="PROSITE" id="PS50023"/>
    </source>
</evidence>
<feature type="region of interest" description="Disordered" evidence="5">
    <location>
        <begin position="349"/>
        <end position="414"/>
    </location>
</feature>
<dbReference type="Gene3D" id="2.10.110.10">
    <property type="entry name" value="Cysteine Rich Protein"/>
    <property type="match status" value="1"/>
</dbReference>
<organism evidence="7 8">
    <name type="scientific">Chanos chanos</name>
    <name type="common">Milkfish</name>
    <name type="synonym">Mugil chanos</name>
    <dbReference type="NCBI Taxonomy" id="29144"/>
    <lineage>
        <taxon>Eukaryota</taxon>
        <taxon>Metazoa</taxon>
        <taxon>Chordata</taxon>
        <taxon>Craniata</taxon>
        <taxon>Vertebrata</taxon>
        <taxon>Euteleostomi</taxon>
        <taxon>Actinopterygii</taxon>
        <taxon>Neopterygii</taxon>
        <taxon>Teleostei</taxon>
        <taxon>Ostariophysi</taxon>
        <taxon>Gonorynchiformes</taxon>
        <taxon>Chanidae</taxon>
        <taxon>Chanos</taxon>
    </lineage>
</organism>
<accession>A0A6J2VGX4</accession>
<feature type="compositionally biased region" description="Basic and acidic residues" evidence="5">
    <location>
        <begin position="213"/>
        <end position="230"/>
    </location>
</feature>
<dbReference type="Pfam" id="PF00412">
    <property type="entry name" value="LIM"/>
    <property type="match status" value="1"/>
</dbReference>
<proteinExistence type="predicted"/>
<feature type="compositionally biased region" description="Basic and acidic residues" evidence="5">
    <location>
        <begin position="379"/>
        <end position="402"/>
    </location>
</feature>
<dbReference type="InParanoid" id="A0A6J2VGX4"/>
<dbReference type="SMART" id="SM00132">
    <property type="entry name" value="LIM"/>
    <property type="match status" value="1"/>
</dbReference>
<evidence type="ECO:0000256" key="2">
    <source>
        <dbReference type="ARBA" id="ARBA00022833"/>
    </source>
</evidence>
<dbReference type="OrthoDB" id="6129702at2759"/>
<feature type="compositionally biased region" description="Polar residues" evidence="5">
    <location>
        <begin position="403"/>
        <end position="414"/>
    </location>
</feature>
<evidence type="ECO:0000256" key="3">
    <source>
        <dbReference type="ARBA" id="ARBA00023038"/>
    </source>
</evidence>
<feature type="compositionally biased region" description="Polar residues" evidence="5">
    <location>
        <begin position="351"/>
        <end position="378"/>
    </location>
</feature>
<evidence type="ECO:0000313" key="7">
    <source>
        <dbReference type="Proteomes" id="UP000504632"/>
    </source>
</evidence>
<dbReference type="Proteomes" id="UP000504632">
    <property type="component" value="Chromosome 5"/>
</dbReference>
<sequence length="428" mass="47605">MCSACLTPVYPMEKMVADKLILHHGCFCCKHCKKKLSLHNYSALYGEFYCMPHYQQLFKRKGNYDEGFGHKQHKDHWVQKTEEPKTDAKIHLAPKNEVDSVDGSLESPACVSVKSQAHKEKPTQSTSVSRNKLRISWPPEDKGTKISSALQINSSLTRQKRNEKGYENSSFSKASVHNDIKSDKKSDQDITSKILKSPPAALEKTRPTPSLHSRTEQIKPAESDTIDRVHSGSPHSKPSTKFGDFSSPHDRAASSSKSAVVTRQVAYYDQLSPHSVPKHSLVKSGKSKSTVKMKKSVRFAAELHTEPAMEPSLDNKAENDVMASEGTDVNLNGELSVNRVCTDINYDKGTVDTTESGSSEKGQNRKNTQQTKSETTGQECEKKQKCFSEEGQDLKAALESHPETSSSLEVPNCENMTNIPEDLIKEFC</sequence>
<feature type="region of interest" description="Disordered" evidence="5">
    <location>
        <begin position="111"/>
        <end position="258"/>
    </location>
</feature>
<dbReference type="RefSeq" id="XP_030630551.1">
    <property type="nucleotide sequence ID" value="XM_030774691.1"/>
</dbReference>
<feature type="compositionally biased region" description="Basic and acidic residues" evidence="5">
    <location>
        <begin position="176"/>
        <end position="190"/>
    </location>
</feature>
<feature type="compositionally biased region" description="Polar residues" evidence="5">
    <location>
        <begin position="145"/>
        <end position="157"/>
    </location>
</feature>
<keyword evidence="7" id="KW-1185">Reference proteome</keyword>
<feature type="domain" description="LIM zinc-binding" evidence="6">
    <location>
        <begin position="1"/>
        <end position="60"/>
    </location>
</feature>
<evidence type="ECO:0000313" key="8">
    <source>
        <dbReference type="RefSeq" id="XP_030630551.1"/>
    </source>
</evidence>
<evidence type="ECO:0000256" key="5">
    <source>
        <dbReference type="SAM" id="MobiDB-lite"/>
    </source>
</evidence>
<keyword evidence="1 4" id="KW-0479">Metal-binding</keyword>